<evidence type="ECO:0000313" key="2">
    <source>
        <dbReference type="EMBL" id="MDT2809201.1"/>
    </source>
</evidence>
<organism evidence="2 3">
    <name type="scientific">Enterococcus asini</name>
    <dbReference type="NCBI Taxonomy" id="57732"/>
    <lineage>
        <taxon>Bacteria</taxon>
        <taxon>Bacillati</taxon>
        <taxon>Bacillota</taxon>
        <taxon>Bacilli</taxon>
        <taxon>Lactobacillales</taxon>
        <taxon>Enterococcaceae</taxon>
        <taxon>Enterococcus</taxon>
    </lineage>
</organism>
<dbReference type="RefSeq" id="WP_311834922.1">
    <property type="nucleotide sequence ID" value="NZ_JARQBJ010000001.1"/>
</dbReference>
<evidence type="ECO:0000256" key="1">
    <source>
        <dbReference type="SAM" id="Phobius"/>
    </source>
</evidence>
<comment type="caution">
    <text evidence="2">The sequence shown here is derived from an EMBL/GenBank/DDBJ whole genome shotgun (WGS) entry which is preliminary data.</text>
</comment>
<sequence>MGDLIQRIRTDWHFLIIAVTTAAIGLNFLAHPGLLEDHSAYAFIVNVLDDAVFSVPIVIGGGVGVILFVLGKKQFRATFLVFYQFVWMILLLAYVWRVINGYPNSTWIMALCINVMVFLVALWGEEDG</sequence>
<name>A0AAW8TSB3_9ENTE</name>
<feature type="transmembrane region" description="Helical" evidence="1">
    <location>
        <begin position="51"/>
        <end position="70"/>
    </location>
</feature>
<feature type="transmembrane region" description="Helical" evidence="1">
    <location>
        <begin position="12"/>
        <end position="31"/>
    </location>
</feature>
<keyword evidence="1" id="KW-1133">Transmembrane helix</keyword>
<dbReference type="AlphaFoldDB" id="A0AAW8TSB3"/>
<protein>
    <submittedName>
        <fullName evidence="2">Uncharacterized protein</fullName>
    </submittedName>
</protein>
<feature type="transmembrane region" description="Helical" evidence="1">
    <location>
        <begin position="77"/>
        <end position="99"/>
    </location>
</feature>
<feature type="transmembrane region" description="Helical" evidence="1">
    <location>
        <begin position="105"/>
        <end position="124"/>
    </location>
</feature>
<accession>A0AAW8TSB3</accession>
<dbReference type="EMBL" id="JARQBJ010000001">
    <property type="protein sequence ID" value="MDT2809201.1"/>
    <property type="molecule type" value="Genomic_DNA"/>
</dbReference>
<dbReference type="Proteomes" id="UP001256711">
    <property type="component" value="Unassembled WGS sequence"/>
</dbReference>
<gene>
    <name evidence="2" type="ORF">P7H43_01675</name>
</gene>
<proteinExistence type="predicted"/>
<keyword evidence="1" id="KW-0472">Membrane</keyword>
<evidence type="ECO:0000313" key="3">
    <source>
        <dbReference type="Proteomes" id="UP001256711"/>
    </source>
</evidence>
<reference evidence="2" key="1">
    <citation type="submission" date="2023-03" db="EMBL/GenBank/DDBJ databases">
        <authorList>
            <person name="Shen W."/>
            <person name="Cai J."/>
        </authorList>
    </citation>
    <scope>NUCLEOTIDE SEQUENCE</scope>
    <source>
        <strain evidence="2">B226-2</strain>
    </source>
</reference>
<keyword evidence="1" id="KW-0812">Transmembrane</keyword>